<organism evidence="1">
    <name type="scientific">marine sediment metagenome</name>
    <dbReference type="NCBI Taxonomy" id="412755"/>
    <lineage>
        <taxon>unclassified sequences</taxon>
        <taxon>metagenomes</taxon>
        <taxon>ecological metagenomes</taxon>
    </lineage>
</organism>
<dbReference type="EMBL" id="BARW01029544">
    <property type="protein sequence ID" value="GAJ10627.1"/>
    <property type="molecule type" value="Genomic_DNA"/>
</dbReference>
<name>X1V489_9ZZZZ</name>
<feature type="non-terminal residue" evidence="1">
    <location>
        <position position="1"/>
    </location>
</feature>
<reference evidence="1" key="1">
    <citation type="journal article" date="2014" name="Front. Microbiol.">
        <title>High frequency of phylogenetically diverse reductive dehalogenase-homologous genes in deep subseafloor sedimentary metagenomes.</title>
        <authorList>
            <person name="Kawai M."/>
            <person name="Futagami T."/>
            <person name="Toyoda A."/>
            <person name="Takaki Y."/>
            <person name="Nishi S."/>
            <person name="Hori S."/>
            <person name="Arai W."/>
            <person name="Tsubouchi T."/>
            <person name="Morono Y."/>
            <person name="Uchiyama I."/>
            <person name="Ito T."/>
            <person name="Fujiyama A."/>
            <person name="Inagaki F."/>
            <person name="Takami H."/>
        </authorList>
    </citation>
    <scope>NUCLEOTIDE SEQUENCE</scope>
    <source>
        <strain evidence="1">Expedition CK06-06</strain>
    </source>
</reference>
<proteinExistence type="predicted"/>
<gene>
    <name evidence="1" type="ORF">S12H4_47450</name>
</gene>
<protein>
    <submittedName>
        <fullName evidence="1">Uncharacterized protein</fullName>
    </submittedName>
</protein>
<comment type="caution">
    <text evidence="1">The sequence shown here is derived from an EMBL/GenBank/DDBJ whole genome shotgun (WGS) entry which is preliminary data.</text>
</comment>
<evidence type="ECO:0000313" key="1">
    <source>
        <dbReference type="EMBL" id="GAJ10627.1"/>
    </source>
</evidence>
<accession>X1V489</accession>
<sequence length="48" mass="5283">FYYAIPKLERPYLIWGEIGMVVVKDSGLAVAANDLIVALTGTRIEMKG</sequence>
<dbReference type="AlphaFoldDB" id="X1V489"/>